<sequence length="990" mass="102732">MSGPFLETVSHLPKALVAGVAGAVVLAGGAVAAIQLTGNDSSDQLADASKVLQSVDVGVGQDGRLTSVKGTTVGTTASGKQFSVDDSYAPGKVADQLPVRVLTSYRTAKGTGTDLSDLDGYTGRVDITLTVQNLTQKAKNLTFDVGGTQQSRSALVGVPLTVVGSTALPDTKPSDVVAQENGKSGGTNGVLSQNSDGKAQVQWATLLAPPQLGASTTMDLSVNAKDFEVPDFDLSVQPGLVTDPSIGGVLNEAFSPENSSQLALTRRTIDLIGKVNGVLGQAGKSMGTVRTTLKNSSDKLGAKTVGDLKGSTKTIASSVKGLQQSSTSLGQDLTSALKGTQSATLSELQATNQAINTLLGDTNAPQPTAKITYGADQCSATVTPPSGAKSIYGNLQEIVALLDGYSKATNGCSSVLQKRILDAIGPDNAEACNDDNTDDQGSATCALFGAEEKVKTLTSALDSSGQKAVKAFTDSIRSLNAAVNGNEKCDVSIDDGGTPNDYGDDKIRDANDCGLQTLATQVRNYGQRTGEFAVRAARDNQNGGALSFNSDAVREAISNARTALKDLNDYLFTTATDGLNSEYVAKQVNDLLDGAICQVAGEVGSEDYQKVENLRQYTSNQNCSGGSVNPDPDFNLRSRIDEQITRWSDLKSGFDPGLTGGIGTKMSGVNDALNKLESQTDQVQDVIDSINRNFHFEDIIKAFNALEAFNKVLTTRAGEVAGTAGDAIDGGSTSCDLPNSDDANASDTADQEATTTCEKFQKAFAQAQNNARDVVTAVSGTTYKRGTGTDYNKLVEATKDQKIKTISDSGKASAAEVATLFDSSLGKLSQSAREIANESKTTIQQQKSTFAVRQKQSADNVSASVDKGLGQVNAGVGSSVKDLSAARTLLQGDITDVLLDLGTRDVKGSGLLGAMARSAAQTGTANFQLAQAITTASSYANVRQGDVASILLGQAQAQAGQEAQAALPPFVIQLPDSARHTTVYSMHITP</sequence>
<comment type="caution">
    <text evidence="2">The sequence shown here is derived from an EMBL/GenBank/DDBJ whole genome shotgun (WGS) entry which is preliminary data.</text>
</comment>
<accession>A0A917BSA2</accession>
<evidence type="ECO:0000313" key="3">
    <source>
        <dbReference type="Proteomes" id="UP000649179"/>
    </source>
</evidence>
<proteinExistence type="predicted"/>
<dbReference type="Proteomes" id="UP000649179">
    <property type="component" value="Unassembled WGS sequence"/>
</dbReference>
<protein>
    <submittedName>
        <fullName evidence="2">Uncharacterized protein</fullName>
    </submittedName>
</protein>
<evidence type="ECO:0000313" key="2">
    <source>
        <dbReference type="EMBL" id="GGF56861.1"/>
    </source>
</evidence>
<reference evidence="2" key="2">
    <citation type="submission" date="2020-09" db="EMBL/GenBank/DDBJ databases">
        <authorList>
            <person name="Sun Q."/>
            <person name="Zhou Y."/>
        </authorList>
    </citation>
    <scope>NUCLEOTIDE SEQUENCE</scope>
    <source>
        <strain evidence="2">CGMCC 1.16067</strain>
    </source>
</reference>
<feature type="region of interest" description="Disordered" evidence="1">
    <location>
        <begin position="171"/>
        <end position="194"/>
    </location>
</feature>
<gene>
    <name evidence="2" type="ORF">GCM10011519_33470</name>
</gene>
<dbReference type="RefSeq" id="WP_188781239.1">
    <property type="nucleotide sequence ID" value="NZ_BMKQ01000002.1"/>
</dbReference>
<dbReference type="EMBL" id="BMKQ01000002">
    <property type="protein sequence ID" value="GGF56861.1"/>
    <property type="molecule type" value="Genomic_DNA"/>
</dbReference>
<feature type="region of interest" description="Disordered" evidence="1">
    <location>
        <begin position="729"/>
        <end position="750"/>
    </location>
</feature>
<reference evidence="2" key="1">
    <citation type="journal article" date="2014" name="Int. J. Syst. Evol. Microbiol.">
        <title>Complete genome sequence of Corynebacterium casei LMG S-19264T (=DSM 44701T), isolated from a smear-ripened cheese.</title>
        <authorList>
            <consortium name="US DOE Joint Genome Institute (JGI-PGF)"/>
            <person name="Walter F."/>
            <person name="Albersmeier A."/>
            <person name="Kalinowski J."/>
            <person name="Ruckert C."/>
        </authorList>
    </citation>
    <scope>NUCLEOTIDE SEQUENCE</scope>
    <source>
        <strain evidence="2">CGMCC 1.16067</strain>
    </source>
</reference>
<name>A0A917BSA2_9ACTN</name>
<dbReference type="AlphaFoldDB" id="A0A917BSA2"/>
<evidence type="ECO:0000256" key="1">
    <source>
        <dbReference type="SAM" id="MobiDB-lite"/>
    </source>
</evidence>
<keyword evidence="3" id="KW-1185">Reference proteome</keyword>
<organism evidence="2 3">
    <name type="scientific">Marmoricola endophyticus</name>
    <dbReference type="NCBI Taxonomy" id="2040280"/>
    <lineage>
        <taxon>Bacteria</taxon>
        <taxon>Bacillati</taxon>
        <taxon>Actinomycetota</taxon>
        <taxon>Actinomycetes</taxon>
        <taxon>Propionibacteriales</taxon>
        <taxon>Nocardioidaceae</taxon>
        <taxon>Marmoricola</taxon>
    </lineage>
</organism>